<proteinExistence type="predicted"/>
<accession>A0A0A8ZE26</accession>
<reference evidence="2" key="2">
    <citation type="journal article" date="2015" name="Data Brief">
        <title>Shoot transcriptome of the giant reed, Arundo donax.</title>
        <authorList>
            <person name="Barrero R.A."/>
            <person name="Guerrero F.D."/>
            <person name="Moolhuijzen P."/>
            <person name="Goolsby J.A."/>
            <person name="Tidwell J."/>
            <person name="Bellgard S.E."/>
            <person name="Bellgard M.I."/>
        </authorList>
    </citation>
    <scope>NUCLEOTIDE SEQUENCE</scope>
    <source>
        <tissue evidence="2">Shoot tissue taken approximately 20 cm above the soil surface</tissue>
    </source>
</reference>
<reference evidence="2" key="1">
    <citation type="submission" date="2014-09" db="EMBL/GenBank/DDBJ databases">
        <authorList>
            <person name="Magalhaes I.L.F."/>
            <person name="Oliveira U."/>
            <person name="Santos F.R."/>
            <person name="Vidigal T.H.D.A."/>
            <person name="Brescovit A.D."/>
            <person name="Santos A.J."/>
        </authorList>
    </citation>
    <scope>NUCLEOTIDE SEQUENCE</scope>
    <source>
        <tissue evidence="2">Shoot tissue taken approximately 20 cm above the soil surface</tissue>
    </source>
</reference>
<feature type="compositionally biased region" description="Polar residues" evidence="1">
    <location>
        <begin position="1"/>
        <end position="16"/>
    </location>
</feature>
<organism evidence="2">
    <name type="scientific">Arundo donax</name>
    <name type="common">Giant reed</name>
    <name type="synonym">Donax arundinaceus</name>
    <dbReference type="NCBI Taxonomy" id="35708"/>
    <lineage>
        <taxon>Eukaryota</taxon>
        <taxon>Viridiplantae</taxon>
        <taxon>Streptophyta</taxon>
        <taxon>Embryophyta</taxon>
        <taxon>Tracheophyta</taxon>
        <taxon>Spermatophyta</taxon>
        <taxon>Magnoliopsida</taxon>
        <taxon>Liliopsida</taxon>
        <taxon>Poales</taxon>
        <taxon>Poaceae</taxon>
        <taxon>PACMAD clade</taxon>
        <taxon>Arundinoideae</taxon>
        <taxon>Arundineae</taxon>
        <taxon>Arundo</taxon>
    </lineage>
</organism>
<sequence length="25" mass="2611">MILSSDSLRLTSQSGSKAVAGRKSM</sequence>
<protein>
    <submittedName>
        <fullName evidence="2">Uncharacterized protein</fullName>
    </submittedName>
</protein>
<evidence type="ECO:0000256" key="1">
    <source>
        <dbReference type="SAM" id="MobiDB-lite"/>
    </source>
</evidence>
<evidence type="ECO:0000313" key="2">
    <source>
        <dbReference type="EMBL" id="JAD35948.1"/>
    </source>
</evidence>
<dbReference type="EMBL" id="GBRH01261947">
    <property type="protein sequence ID" value="JAD35948.1"/>
    <property type="molecule type" value="Transcribed_RNA"/>
</dbReference>
<feature type="region of interest" description="Disordered" evidence="1">
    <location>
        <begin position="1"/>
        <end position="25"/>
    </location>
</feature>
<dbReference type="AlphaFoldDB" id="A0A0A8ZE26"/>
<name>A0A0A8ZE26_ARUDO</name>